<dbReference type="AlphaFoldDB" id="A0AAN7B3N6"/>
<dbReference type="InterPro" id="IPR000111">
    <property type="entry name" value="Glyco_hydro_27/36_CS"/>
</dbReference>
<keyword evidence="14" id="KW-1185">Reference proteome</keyword>
<dbReference type="GO" id="GO:0004557">
    <property type="term" value="F:alpha-galactosidase activity"/>
    <property type="evidence" value="ECO:0007669"/>
    <property type="project" value="UniProtKB-EC"/>
</dbReference>
<dbReference type="CDD" id="cd14792">
    <property type="entry name" value="GH27"/>
    <property type="match status" value="1"/>
</dbReference>
<feature type="signal peptide" evidence="11">
    <location>
        <begin position="1"/>
        <end position="22"/>
    </location>
</feature>
<evidence type="ECO:0000256" key="8">
    <source>
        <dbReference type="ARBA" id="ARBA00023180"/>
    </source>
</evidence>
<proteinExistence type="inferred from homology"/>
<feature type="chain" id="PRO_5042818462" description="Alpha-galactosidase" evidence="11">
    <location>
        <begin position="23"/>
        <end position="446"/>
    </location>
</feature>
<comment type="subcellular location">
    <subcellularLocation>
        <location evidence="3">Secreted</location>
    </subcellularLocation>
</comment>
<dbReference type="SUPFAM" id="SSF51445">
    <property type="entry name" value="(Trans)glycosidases"/>
    <property type="match status" value="1"/>
</dbReference>
<reference evidence="13" key="1">
    <citation type="journal article" date="2023" name="Mol. Phylogenet. Evol.">
        <title>Genome-scale phylogeny and comparative genomics of the fungal order Sordariales.</title>
        <authorList>
            <person name="Hensen N."/>
            <person name="Bonometti L."/>
            <person name="Westerberg I."/>
            <person name="Brannstrom I.O."/>
            <person name="Guillou S."/>
            <person name="Cros-Aarteil S."/>
            <person name="Calhoun S."/>
            <person name="Haridas S."/>
            <person name="Kuo A."/>
            <person name="Mondo S."/>
            <person name="Pangilinan J."/>
            <person name="Riley R."/>
            <person name="LaButti K."/>
            <person name="Andreopoulos B."/>
            <person name="Lipzen A."/>
            <person name="Chen C."/>
            <person name="Yan M."/>
            <person name="Daum C."/>
            <person name="Ng V."/>
            <person name="Clum A."/>
            <person name="Steindorff A."/>
            <person name="Ohm R.A."/>
            <person name="Martin F."/>
            <person name="Silar P."/>
            <person name="Natvig D.O."/>
            <person name="Lalanne C."/>
            <person name="Gautier V."/>
            <person name="Ament-Velasquez S.L."/>
            <person name="Kruys A."/>
            <person name="Hutchinson M.I."/>
            <person name="Powell A.J."/>
            <person name="Barry K."/>
            <person name="Miller A.N."/>
            <person name="Grigoriev I.V."/>
            <person name="Debuchy R."/>
            <person name="Gladieux P."/>
            <person name="Hiltunen Thoren M."/>
            <person name="Johannesson H."/>
        </authorList>
    </citation>
    <scope>NUCLEOTIDE SEQUENCE</scope>
    <source>
        <strain evidence="13">PSN293</strain>
    </source>
</reference>
<comment type="caution">
    <text evidence="13">The sequence shown here is derived from an EMBL/GenBank/DDBJ whole genome shotgun (WGS) entry which is preliminary data.</text>
</comment>
<comment type="similarity">
    <text evidence="4 10">Belongs to the glycosyl hydrolase 27 family.</text>
</comment>
<evidence type="ECO:0000256" key="7">
    <source>
        <dbReference type="ARBA" id="ARBA00022801"/>
    </source>
</evidence>
<gene>
    <name evidence="13" type="ORF">QBC37DRAFT_449730</name>
</gene>
<keyword evidence="5" id="KW-0964">Secreted</keyword>
<evidence type="ECO:0000256" key="6">
    <source>
        <dbReference type="ARBA" id="ARBA00022729"/>
    </source>
</evidence>
<evidence type="ECO:0000313" key="13">
    <source>
        <dbReference type="EMBL" id="KAK4209738.1"/>
    </source>
</evidence>
<evidence type="ECO:0000256" key="9">
    <source>
        <dbReference type="ARBA" id="ARBA00023295"/>
    </source>
</evidence>
<comment type="catalytic activity">
    <reaction evidence="1 10">
        <text>Hydrolysis of terminal, non-reducing alpha-D-galactose residues in alpha-D-galactosides, including galactose oligosaccharides, galactomannans and galactolipids.</text>
        <dbReference type="EC" id="3.2.1.22"/>
    </reaction>
</comment>
<dbReference type="GO" id="GO:0005975">
    <property type="term" value="P:carbohydrate metabolic process"/>
    <property type="evidence" value="ECO:0007669"/>
    <property type="project" value="InterPro"/>
</dbReference>
<dbReference type="GO" id="GO:0005576">
    <property type="term" value="C:extracellular region"/>
    <property type="evidence" value="ECO:0007669"/>
    <property type="project" value="UniProtKB-SubCell"/>
</dbReference>
<dbReference type="Pfam" id="PF17801">
    <property type="entry name" value="Melibiase_C"/>
    <property type="match status" value="1"/>
</dbReference>
<dbReference type="InterPro" id="IPR013780">
    <property type="entry name" value="Glyco_hydro_b"/>
</dbReference>
<keyword evidence="7 10" id="KW-0378">Hydrolase</keyword>
<dbReference type="InterPro" id="IPR002241">
    <property type="entry name" value="Glyco_hydro_27"/>
</dbReference>
<keyword evidence="10" id="KW-1015">Disulfide bond</keyword>
<dbReference type="Proteomes" id="UP001301769">
    <property type="component" value="Unassembled WGS sequence"/>
</dbReference>
<dbReference type="EC" id="3.2.1.22" evidence="10"/>
<name>A0AAN7B3N6_9PEZI</name>
<dbReference type="PANTHER" id="PTHR11452:SF61">
    <property type="entry name" value="ALPHA-GALACTOSIDASE B-RELATED"/>
    <property type="match status" value="1"/>
</dbReference>
<sequence length="446" mass="49514">MTRCRLLASLLLYAALSNPAAALVSKDGTTGRLPAMGWNSWNEYACNINEDIFLKIGQRIIDLGLKDAGYEYVNIDDCWSDKSKRRDPKTKEIIPDATKFPRGISYVASKLHSLGLKVGIYSDAGTNTCGGYAGSLGYEDIDASTFSKWGIDYLKYDNCDVPSSWADQYEYMPHYPGAHPAPANYDYATSNTAKRYNTMREALLRQNRTLQYSLCAWGHAHVERWGNNTGHSWRGWGDIRPTWDGSDAPGWNWGLMPILDQAAKVWNYTGFWGRSDWDMLEVGNGNLTIEENRSHFALWCALRSPLIIGARLADAKAPMKQEILDILKNRELIAFNQDNVYGASARPIKWDGKADRVHPASYWVGRSVKGVHLFMVNTYGDTRKMEVRVDEAQELKDLAAGGGSLVVHDMWSGKDIGTVAGGVKGVVSIDVKSHDTAALRISAVGA</sequence>
<evidence type="ECO:0000256" key="1">
    <source>
        <dbReference type="ARBA" id="ARBA00001255"/>
    </source>
</evidence>
<dbReference type="Gene3D" id="3.20.20.70">
    <property type="entry name" value="Aldolase class I"/>
    <property type="match status" value="1"/>
</dbReference>
<dbReference type="InterPro" id="IPR013785">
    <property type="entry name" value="Aldolase_TIM"/>
</dbReference>
<feature type="domain" description="Alpha galactosidase C-terminal" evidence="12">
    <location>
        <begin position="359"/>
        <end position="441"/>
    </location>
</feature>
<evidence type="ECO:0000259" key="12">
    <source>
        <dbReference type="Pfam" id="PF17801"/>
    </source>
</evidence>
<dbReference type="InterPro" id="IPR041233">
    <property type="entry name" value="Melibiase_C"/>
</dbReference>
<dbReference type="PROSITE" id="PS00512">
    <property type="entry name" value="ALPHA_GALACTOSIDASE"/>
    <property type="match status" value="1"/>
</dbReference>
<comment type="function">
    <text evidence="2">Hydrolyzes a variety of simple alpha-D-galactoside as well as more complex molecules such as oligosaccharides and polysaccharides.</text>
</comment>
<dbReference type="Gene3D" id="2.60.40.1180">
    <property type="entry name" value="Golgi alpha-mannosidase II"/>
    <property type="match status" value="1"/>
</dbReference>
<dbReference type="Pfam" id="PF16499">
    <property type="entry name" value="Melibiase_2"/>
    <property type="match status" value="2"/>
</dbReference>
<evidence type="ECO:0000256" key="11">
    <source>
        <dbReference type="SAM" id="SignalP"/>
    </source>
</evidence>
<keyword evidence="8" id="KW-0325">Glycoprotein</keyword>
<evidence type="ECO:0000256" key="2">
    <source>
        <dbReference type="ARBA" id="ARBA00003969"/>
    </source>
</evidence>
<reference evidence="13" key="2">
    <citation type="submission" date="2023-05" db="EMBL/GenBank/DDBJ databases">
        <authorList>
            <consortium name="Lawrence Berkeley National Laboratory"/>
            <person name="Steindorff A."/>
            <person name="Hensen N."/>
            <person name="Bonometti L."/>
            <person name="Westerberg I."/>
            <person name="Brannstrom I.O."/>
            <person name="Guillou S."/>
            <person name="Cros-Aarteil S."/>
            <person name="Calhoun S."/>
            <person name="Haridas S."/>
            <person name="Kuo A."/>
            <person name="Mondo S."/>
            <person name="Pangilinan J."/>
            <person name="Riley R."/>
            <person name="Labutti K."/>
            <person name="Andreopoulos B."/>
            <person name="Lipzen A."/>
            <person name="Chen C."/>
            <person name="Yanf M."/>
            <person name="Daum C."/>
            <person name="Ng V."/>
            <person name="Clum A."/>
            <person name="Ohm R."/>
            <person name="Martin F."/>
            <person name="Silar P."/>
            <person name="Natvig D."/>
            <person name="Lalanne C."/>
            <person name="Gautier V."/>
            <person name="Ament-Velasquez S.L."/>
            <person name="Kruys A."/>
            <person name="Hutchinson M.I."/>
            <person name="Powell A.J."/>
            <person name="Barry K."/>
            <person name="Miller A.N."/>
            <person name="Grigoriev I.V."/>
            <person name="Debuchy R."/>
            <person name="Gladieux P."/>
            <person name="Thoren M.H."/>
            <person name="Johannesson H."/>
        </authorList>
    </citation>
    <scope>NUCLEOTIDE SEQUENCE</scope>
    <source>
        <strain evidence="13">PSN293</strain>
    </source>
</reference>
<evidence type="ECO:0000313" key="14">
    <source>
        <dbReference type="Proteomes" id="UP001301769"/>
    </source>
</evidence>
<evidence type="ECO:0000256" key="5">
    <source>
        <dbReference type="ARBA" id="ARBA00022525"/>
    </source>
</evidence>
<dbReference type="InterPro" id="IPR017853">
    <property type="entry name" value="GH"/>
</dbReference>
<protein>
    <recommendedName>
        <fullName evidence="10">Alpha-galactosidase</fullName>
        <ecNumber evidence="10">3.2.1.22</ecNumber>
    </recommendedName>
    <alternativeName>
        <fullName evidence="10">Melibiase</fullName>
    </alternativeName>
</protein>
<dbReference type="SUPFAM" id="SSF51011">
    <property type="entry name" value="Glycosyl hydrolase domain"/>
    <property type="match status" value="1"/>
</dbReference>
<keyword evidence="6 11" id="KW-0732">Signal</keyword>
<dbReference type="EMBL" id="MU858195">
    <property type="protein sequence ID" value="KAK4209738.1"/>
    <property type="molecule type" value="Genomic_DNA"/>
</dbReference>
<evidence type="ECO:0000256" key="10">
    <source>
        <dbReference type="RuleBase" id="RU361168"/>
    </source>
</evidence>
<keyword evidence="9 10" id="KW-0326">Glycosidase</keyword>
<dbReference type="PRINTS" id="PR00740">
    <property type="entry name" value="GLHYDRLASE27"/>
</dbReference>
<dbReference type="PANTHER" id="PTHR11452">
    <property type="entry name" value="ALPHA-GALACTOSIDASE/ALPHA-N-ACETYLGALACTOSAMINIDASE"/>
    <property type="match status" value="1"/>
</dbReference>
<organism evidence="13 14">
    <name type="scientific">Rhypophila decipiens</name>
    <dbReference type="NCBI Taxonomy" id="261697"/>
    <lineage>
        <taxon>Eukaryota</taxon>
        <taxon>Fungi</taxon>
        <taxon>Dikarya</taxon>
        <taxon>Ascomycota</taxon>
        <taxon>Pezizomycotina</taxon>
        <taxon>Sordariomycetes</taxon>
        <taxon>Sordariomycetidae</taxon>
        <taxon>Sordariales</taxon>
        <taxon>Naviculisporaceae</taxon>
        <taxon>Rhypophila</taxon>
    </lineage>
</organism>
<evidence type="ECO:0000256" key="4">
    <source>
        <dbReference type="ARBA" id="ARBA00009743"/>
    </source>
</evidence>
<accession>A0AAN7B3N6</accession>
<evidence type="ECO:0000256" key="3">
    <source>
        <dbReference type="ARBA" id="ARBA00004613"/>
    </source>
</evidence>